<feature type="transmembrane region" description="Helical" evidence="1">
    <location>
        <begin position="12"/>
        <end position="30"/>
    </location>
</feature>
<gene>
    <name evidence="2" type="ordered locus">Arcpr_0714</name>
</gene>
<keyword evidence="1" id="KW-0812">Transmembrane</keyword>
<keyword evidence="3" id="KW-1185">Reference proteome</keyword>
<dbReference type="AlphaFoldDB" id="D2RHK3"/>
<dbReference type="eggNOG" id="arCOG06117">
    <property type="taxonomic scope" value="Archaea"/>
</dbReference>
<dbReference type="STRING" id="572546.Arcpr_0714"/>
<accession>D2RHK3</accession>
<dbReference type="KEGG" id="apo:Arcpr_0714"/>
<dbReference type="GeneID" id="8739374"/>
<name>D2RHK3_ARCPA</name>
<dbReference type="Proteomes" id="UP000001901">
    <property type="component" value="Chromosome"/>
</dbReference>
<reference evidence="2 3" key="1">
    <citation type="journal article" date="2010" name="Stand. Genomic Sci.">
        <title>Complete genome sequence of Archaeoglobus profundus type strain (AV18).</title>
        <authorList>
            <person name="von Jan M."/>
            <person name="Lapidus A."/>
            <person name="Del Rio T.G."/>
            <person name="Copeland A."/>
            <person name="Tice H."/>
            <person name="Cheng J.F."/>
            <person name="Lucas S."/>
            <person name="Chen F."/>
            <person name="Nolan M."/>
            <person name="Goodwin L."/>
            <person name="Han C."/>
            <person name="Pitluck S."/>
            <person name="Liolios K."/>
            <person name="Ivanova N."/>
            <person name="Mavromatis K."/>
            <person name="Ovchinnikova G."/>
            <person name="Chertkov O."/>
            <person name="Pati A."/>
            <person name="Chen A."/>
            <person name="Palaniappan K."/>
            <person name="Land M."/>
            <person name="Hauser L."/>
            <person name="Chang Y.J."/>
            <person name="Jeffries C.D."/>
            <person name="Saunders E."/>
            <person name="Brettin T."/>
            <person name="Detter J.C."/>
            <person name="Chain P."/>
            <person name="Eichinger K."/>
            <person name="Huber H."/>
            <person name="Spring S."/>
            <person name="Rohde M."/>
            <person name="Goker M."/>
            <person name="Wirth R."/>
            <person name="Woyke T."/>
            <person name="Bristow J."/>
            <person name="Eisen J.A."/>
            <person name="Markowitz V."/>
            <person name="Hugenholtz P."/>
            <person name="Kyrpides N.C."/>
            <person name="Klenk H.P."/>
        </authorList>
    </citation>
    <scope>NUCLEOTIDE SEQUENCE [LARGE SCALE GENOMIC DNA]</scope>
    <source>
        <strain evidence="3">DSM 5631 / JCM 9629 / NBRC 100127 / Av18</strain>
    </source>
</reference>
<protein>
    <submittedName>
        <fullName evidence="2">Uncharacterized protein</fullName>
    </submittedName>
</protein>
<dbReference type="EMBL" id="CP001857">
    <property type="protein sequence ID" value="ADB57778.1"/>
    <property type="molecule type" value="Genomic_DNA"/>
</dbReference>
<proteinExistence type="predicted"/>
<dbReference type="InterPro" id="IPR056613">
    <property type="entry name" value="DUF7287"/>
</dbReference>
<sequence>MISNRSGQFELDYLVALSFFIMCIVFVYFYSLNVSSLSYSDKAYMACAVSEVIVNYLHEGCEPNSINETKLETILTNPNVFYEVVNSYDVNLTVRDLSGNLVGCIGEEFPSSDVGYCERLVFNSSNVYILEVRVW</sequence>
<dbReference type="RefSeq" id="WP_012940114.1">
    <property type="nucleotide sequence ID" value="NC_013741.1"/>
</dbReference>
<evidence type="ECO:0000256" key="1">
    <source>
        <dbReference type="SAM" id="Phobius"/>
    </source>
</evidence>
<evidence type="ECO:0000313" key="3">
    <source>
        <dbReference type="Proteomes" id="UP000001901"/>
    </source>
</evidence>
<dbReference type="HOGENOM" id="CLU_1880951_0_0_2"/>
<keyword evidence="1" id="KW-0472">Membrane</keyword>
<dbReference type="PaxDb" id="572546-Arcpr_0714"/>
<keyword evidence="1" id="KW-1133">Transmembrane helix</keyword>
<dbReference type="Pfam" id="PF23958">
    <property type="entry name" value="DUF7287"/>
    <property type="match status" value="1"/>
</dbReference>
<evidence type="ECO:0000313" key="2">
    <source>
        <dbReference type="EMBL" id="ADB57778.1"/>
    </source>
</evidence>
<organism evidence="2 3">
    <name type="scientific">Archaeoglobus profundus (strain DSM 5631 / JCM 9629 / NBRC 100127 / Av18)</name>
    <dbReference type="NCBI Taxonomy" id="572546"/>
    <lineage>
        <taxon>Archaea</taxon>
        <taxon>Methanobacteriati</taxon>
        <taxon>Methanobacteriota</taxon>
        <taxon>Archaeoglobi</taxon>
        <taxon>Archaeoglobales</taxon>
        <taxon>Archaeoglobaceae</taxon>
        <taxon>Archaeoglobus</taxon>
    </lineage>
</organism>